<dbReference type="InterPro" id="IPR035903">
    <property type="entry name" value="HesB-like_dom_sf"/>
</dbReference>
<protein>
    <recommendedName>
        <fullName evidence="1">Core domain-containing protein</fullName>
    </recommendedName>
</protein>
<gene>
    <name evidence="3" type="ORF">HB897_12225</name>
    <name evidence="2" type="ORF">UQ68_13015</name>
</gene>
<dbReference type="RefSeq" id="WP_003746291.1">
    <property type="nucleotide sequence ID" value="NZ_CBCPLZ010000002.1"/>
</dbReference>
<comment type="caution">
    <text evidence="3">The sequence shown here is derived from an EMBL/GenBank/DDBJ whole genome shotgun (WGS) entry which is preliminary data.</text>
</comment>
<name>A0A7X1C7I7_LISSE</name>
<organism evidence="3 5">
    <name type="scientific">Listeria seeligeri</name>
    <dbReference type="NCBI Taxonomy" id="1640"/>
    <lineage>
        <taxon>Bacteria</taxon>
        <taxon>Bacillati</taxon>
        <taxon>Bacillota</taxon>
        <taxon>Bacilli</taxon>
        <taxon>Bacillales</taxon>
        <taxon>Listeriaceae</taxon>
        <taxon>Listeria</taxon>
    </lineage>
</organism>
<proteinExistence type="predicted"/>
<dbReference type="Pfam" id="PF01521">
    <property type="entry name" value="Fe-S_biosyn"/>
    <property type="match status" value="1"/>
</dbReference>
<evidence type="ECO:0000313" key="2">
    <source>
        <dbReference type="EMBL" id="KKD44460.1"/>
    </source>
</evidence>
<sequence>MFITFTDSAKKRLEALRSDLPGQLHLYYDTEGCSCENSGIFTLRLVEEKTKEDNVIESTIGPILIKQWTEIFLEDQLTIDYDDIEKTMILKSDGQYYNRNLLLVTNEDEVISCPMSSI</sequence>
<feature type="domain" description="Core" evidence="1">
    <location>
        <begin position="1"/>
        <end position="103"/>
    </location>
</feature>
<dbReference type="OMA" id="GQLHLYY"/>
<dbReference type="GeneID" id="32489872"/>
<dbReference type="Proteomes" id="UP000523362">
    <property type="component" value="Unassembled WGS sequence"/>
</dbReference>
<keyword evidence="4" id="KW-1185">Reference proteome</keyword>
<evidence type="ECO:0000313" key="4">
    <source>
        <dbReference type="Proteomes" id="UP000033536"/>
    </source>
</evidence>
<accession>A0A7X1C7I7</accession>
<dbReference type="Gene3D" id="2.60.300.12">
    <property type="entry name" value="HesB-like domain"/>
    <property type="match status" value="1"/>
</dbReference>
<evidence type="ECO:0000259" key="1">
    <source>
        <dbReference type="Pfam" id="PF01521"/>
    </source>
</evidence>
<dbReference type="SUPFAM" id="SSF89360">
    <property type="entry name" value="HesB-like domain"/>
    <property type="match status" value="1"/>
</dbReference>
<reference evidence="2 4" key="1">
    <citation type="submission" date="2015-02" db="EMBL/GenBank/DDBJ databases">
        <title>Sequencing of Listeria spp. dairy environmental strains.</title>
        <authorList>
            <person name="Muhterem-Uyar M."/>
            <person name="Wagner M."/>
            <person name="Schmitz-Esser S."/>
            <person name="Stessl B."/>
        </authorList>
    </citation>
    <scope>NUCLEOTIDE SEQUENCE [LARGE SCALE GENOMIC DNA]</scope>
    <source>
        <strain evidence="2 4">7KSM</strain>
    </source>
</reference>
<reference evidence="3 5" key="2">
    <citation type="submission" date="2020-03" db="EMBL/GenBank/DDBJ databases">
        <title>Soil Listeria distribution.</title>
        <authorList>
            <person name="Liao J."/>
            <person name="Wiedmann M."/>
        </authorList>
    </citation>
    <scope>NUCLEOTIDE SEQUENCE [LARGE SCALE GENOMIC DNA]</scope>
    <source>
        <strain evidence="3 5">FSL L7-1560</strain>
    </source>
</reference>
<dbReference type="AlphaFoldDB" id="A0A7X1C7I7"/>
<dbReference type="EMBL" id="JAARRG010000010">
    <property type="protein sequence ID" value="MBC1486995.1"/>
    <property type="molecule type" value="Genomic_DNA"/>
</dbReference>
<evidence type="ECO:0000313" key="5">
    <source>
        <dbReference type="Proteomes" id="UP000523362"/>
    </source>
</evidence>
<dbReference type="EMBL" id="JYOM01000016">
    <property type="protein sequence ID" value="KKD44460.1"/>
    <property type="molecule type" value="Genomic_DNA"/>
</dbReference>
<evidence type="ECO:0000313" key="3">
    <source>
        <dbReference type="EMBL" id="MBC1486995.1"/>
    </source>
</evidence>
<dbReference type="InterPro" id="IPR000361">
    <property type="entry name" value="ATAP_core_dom"/>
</dbReference>
<dbReference type="Proteomes" id="UP000033536">
    <property type="component" value="Unassembled WGS sequence"/>
</dbReference>